<evidence type="ECO:0000256" key="1">
    <source>
        <dbReference type="SAM" id="MobiDB-lite"/>
    </source>
</evidence>
<dbReference type="Proteomes" id="UP001152302">
    <property type="component" value="Unassembled WGS sequence"/>
</dbReference>
<gene>
    <name evidence="3" type="ORF">M4L21_14885</name>
</gene>
<feature type="transmembrane region" description="Helical" evidence="2">
    <location>
        <begin position="351"/>
        <end position="372"/>
    </location>
</feature>
<feature type="region of interest" description="Disordered" evidence="1">
    <location>
        <begin position="308"/>
        <end position="338"/>
    </location>
</feature>
<dbReference type="RefSeq" id="WP_277595926.1">
    <property type="nucleotide sequence ID" value="NZ_JAMBPX010000014.1"/>
</dbReference>
<feature type="non-terminal residue" evidence="3">
    <location>
        <position position="1"/>
    </location>
</feature>
<proteinExistence type="predicted"/>
<dbReference type="NCBIfam" id="NF039170">
    <property type="entry name" value="SdrH_fam_CTERM"/>
    <property type="match status" value="1"/>
</dbReference>
<reference evidence="3" key="1">
    <citation type="submission" date="2022-05" db="EMBL/GenBank/DDBJ databases">
        <title>Comparative genomics of Staphylococcus equorum isolates.</title>
        <authorList>
            <person name="Luelf R.H."/>
        </authorList>
    </citation>
    <scope>NUCLEOTIDE SEQUENCE</scope>
    <source>
        <strain evidence="3">TMW 2.2343</strain>
    </source>
</reference>
<sequence length="379" mass="41244">SSEQPGEGGDDNSTEPSNPNNPQGGGDDSEETPKPEQPSGGGDDNSTEPSNPDNPQGGGDDSEETPKPEQPSEGGGDDTTEPSNPDNPQGGGDDSEETPKPEQPSEGGGDNTTEPPKPNKPLNPDIPSGPNQKKQGSTSNSTNNSVNHSNSDSSQNEHTSTNLNNGKNQNTNNQYAQSTKNIAGSNNNAVTYGDLTTEKQSQSSNQGDSRLVNRFNQMSTGSFKYNPFILNQVKQLNNNVDNVSDKDISSIIRRQSFADNAFLNELQKGTNYFKFQYFNPLKSKDYYQNLDKQVLALITGEIGSMPDLKKPESKSAASGKYEYHSSSDEEMTQTNDKNSKETIDIKFERTLFALITAIMMIFIGIVVGYFVYRRNKKEN</sequence>
<keyword evidence="2" id="KW-1133">Transmembrane helix</keyword>
<evidence type="ECO:0000256" key="2">
    <source>
        <dbReference type="SAM" id="Phobius"/>
    </source>
</evidence>
<dbReference type="EMBL" id="JAMBPX010000014">
    <property type="protein sequence ID" value="MDG0860584.1"/>
    <property type="molecule type" value="Genomic_DNA"/>
</dbReference>
<protein>
    <submittedName>
        <fullName evidence="3">SdrH family protein</fullName>
    </submittedName>
</protein>
<dbReference type="AlphaFoldDB" id="A0A9X4LCP7"/>
<organism evidence="3 4">
    <name type="scientific">Staphylococcus equorum</name>
    <dbReference type="NCBI Taxonomy" id="246432"/>
    <lineage>
        <taxon>Bacteria</taxon>
        <taxon>Bacillati</taxon>
        <taxon>Bacillota</taxon>
        <taxon>Bacilli</taxon>
        <taxon>Bacillales</taxon>
        <taxon>Staphylococcaceae</taxon>
        <taxon>Staphylococcus</taxon>
    </lineage>
</organism>
<keyword evidence="2" id="KW-0472">Membrane</keyword>
<accession>A0A9X4LCP7</accession>
<feature type="region of interest" description="Disordered" evidence="1">
    <location>
        <begin position="1"/>
        <end position="173"/>
    </location>
</feature>
<keyword evidence="2" id="KW-0812">Transmembrane</keyword>
<name>A0A9X4LCP7_9STAP</name>
<evidence type="ECO:0000313" key="4">
    <source>
        <dbReference type="Proteomes" id="UP001152302"/>
    </source>
</evidence>
<evidence type="ECO:0000313" key="3">
    <source>
        <dbReference type="EMBL" id="MDG0860584.1"/>
    </source>
</evidence>
<comment type="caution">
    <text evidence="3">The sequence shown here is derived from an EMBL/GenBank/DDBJ whole genome shotgun (WGS) entry which is preliminary data.</text>
</comment>
<feature type="compositionally biased region" description="Low complexity" evidence="1">
    <location>
        <begin position="137"/>
        <end position="173"/>
    </location>
</feature>